<dbReference type="Proteomes" id="UP000765509">
    <property type="component" value="Unassembled WGS sequence"/>
</dbReference>
<dbReference type="OrthoDB" id="4369552at2759"/>
<reference evidence="1" key="1">
    <citation type="submission" date="2021-03" db="EMBL/GenBank/DDBJ databases">
        <title>Draft genome sequence of rust myrtle Austropuccinia psidii MF-1, a brazilian biotype.</title>
        <authorList>
            <person name="Quecine M.C."/>
            <person name="Pachon D.M.R."/>
            <person name="Bonatelli M.L."/>
            <person name="Correr F.H."/>
            <person name="Franceschini L.M."/>
            <person name="Leite T.F."/>
            <person name="Margarido G.R.A."/>
            <person name="Almeida C.A."/>
            <person name="Ferrarezi J.A."/>
            <person name="Labate C.A."/>
        </authorList>
    </citation>
    <scope>NUCLEOTIDE SEQUENCE</scope>
    <source>
        <strain evidence="1">MF-1</strain>
    </source>
</reference>
<gene>
    <name evidence="1" type="ORF">O181_044457</name>
</gene>
<comment type="caution">
    <text evidence="1">The sequence shown here is derived from an EMBL/GenBank/DDBJ whole genome shotgun (WGS) entry which is preliminary data.</text>
</comment>
<protein>
    <submittedName>
        <fullName evidence="1">Uncharacterized protein</fullName>
    </submittedName>
</protein>
<accession>A0A9Q3DMH2</accession>
<sequence>MAKAIPNCPKAPKHVKGYVWFNQAIDKSKEIIDNVGDPWRICDETWKKKYTAKLSEILHNDPKNYKKEMCHEDSDNWKQSISQELRNMEKHEAWSPISNRKEIKALTTTLVFKKNTDKNGNLTKYKVRLWVKSFNQREGID</sequence>
<evidence type="ECO:0000313" key="1">
    <source>
        <dbReference type="EMBL" id="MBW0504742.1"/>
    </source>
</evidence>
<organism evidence="1 2">
    <name type="scientific">Austropuccinia psidii MF-1</name>
    <dbReference type="NCBI Taxonomy" id="1389203"/>
    <lineage>
        <taxon>Eukaryota</taxon>
        <taxon>Fungi</taxon>
        <taxon>Dikarya</taxon>
        <taxon>Basidiomycota</taxon>
        <taxon>Pucciniomycotina</taxon>
        <taxon>Pucciniomycetes</taxon>
        <taxon>Pucciniales</taxon>
        <taxon>Sphaerophragmiaceae</taxon>
        <taxon>Austropuccinia</taxon>
    </lineage>
</organism>
<keyword evidence="2" id="KW-1185">Reference proteome</keyword>
<name>A0A9Q3DMH2_9BASI</name>
<dbReference type="AlphaFoldDB" id="A0A9Q3DMH2"/>
<evidence type="ECO:0000313" key="2">
    <source>
        <dbReference type="Proteomes" id="UP000765509"/>
    </source>
</evidence>
<dbReference type="EMBL" id="AVOT02018103">
    <property type="protein sequence ID" value="MBW0504742.1"/>
    <property type="molecule type" value="Genomic_DNA"/>
</dbReference>
<proteinExistence type="predicted"/>